<gene>
    <name evidence="2" type="ORF">EKO04_004786</name>
</gene>
<name>A0A8H7J5G6_9PLEO</name>
<evidence type="ECO:0000256" key="1">
    <source>
        <dbReference type="SAM" id="MobiDB-lite"/>
    </source>
</evidence>
<feature type="compositionally biased region" description="Basic and acidic residues" evidence="1">
    <location>
        <begin position="169"/>
        <end position="186"/>
    </location>
</feature>
<sequence length="341" mass="38419">MVKVRVSELLETLGLRNHSTSGYQARPVFHYEPLLKLYKLEIPSLFGVLLRDEGVFLDRADPNLFDAELEDLLTELGPLIWPLPGQGLRDHLLNPVKGSRYPADLMYPRDSTLLKGHLRNLILSKRARPDIDISALIEKRHKDANLKIFSNPQSDHTDTRPSKARKKLKETANEGEGTERSRKVSLTEENSSLTEAVGASSSASEDSVVDHSARRDIRAKSASGSFQAALRLYRKCLPDELEYSKPSHFYGTSFLTDDLNSADKCFASICQHIDMDCTYMEFHPPEDMSLEGSIRIDRRSHSAEVTFQRVATMLREARKFPGEPSYRTIEVEVGSDILSEG</sequence>
<reference evidence="2" key="1">
    <citation type="submission" date="2018-12" db="EMBL/GenBank/DDBJ databases">
        <authorList>
            <person name="Syme R.A."/>
            <person name="Farfan-Caceres L."/>
            <person name="Lichtenzveig J."/>
        </authorList>
    </citation>
    <scope>NUCLEOTIDE SEQUENCE</scope>
    <source>
        <strain evidence="2">Al4</strain>
    </source>
</reference>
<feature type="compositionally biased region" description="Low complexity" evidence="1">
    <location>
        <begin position="195"/>
        <end position="206"/>
    </location>
</feature>
<protein>
    <submittedName>
        <fullName evidence="2">Uncharacterized protein</fullName>
    </submittedName>
</protein>
<comment type="caution">
    <text evidence="2">The sequence shown here is derived from an EMBL/GenBank/DDBJ whole genome shotgun (WGS) entry which is preliminary data.</text>
</comment>
<dbReference type="AlphaFoldDB" id="A0A8H7J5G6"/>
<organism evidence="2 3">
    <name type="scientific">Ascochyta lentis</name>
    <dbReference type="NCBI Taxonomy" id="205686"/>
    <lineage>
        <taxon>Eukaryota</taxon>
        <taxon>Fungi</taxon>
        <taxon>Dikarya</taxon>
        <taxon>Ascomycota</taxon>
        <taxon>Pezizomycotina</taxon>
        <taxon>Dothideomycetes</taxon>
        <taxon>Pleosporomycetidae</taxon>
        <taxon>Pleosporales</taxon>
        <taxon>Pleosporineae</taxon>
        <taxon>Didymellaceae</taxon>
        <taxon>Ascochyta</taxon>
    </lineage>
</organism>
<accession>A0A8H7J5G6</accession>
<reference evidence="2" key="2">
    <citation type="submission" date="2020-09" db="EMBL/GenBank/DDBJ databases">
        <title>Reference genome assembly for Australian Ascochyta lentis isolate Al4.</title>
        <authorList>
            <person name="Lee R.C."/>
            <person name="Farfan-Caceres L.M."/>
            <person name="Debler J.W."/>
            <person name="Williams A.H."/>
            <person name="Henares B.M."/>
        </authorList>
    </citation>
    <scope>NUCLEOTIDE SEQUENCE</scope>
    <source>
        <strain evidence="2">Al4</strain>
    </source>
</reference>
<evidence type="ECO:0000313" key="2">
    <source>
        <dbReference type="EMBL" id="KAF9697244.1"/>
    </source>
</evidence>
<feature type="region of interest" description="Disordered" evidence="1">
    <location>
        <begin position="147"/>
        <end position="210"/>
    </location>
</feature>
<evidence type="ECO:0000313" key="3">
    <source>
        <dbReference type="Proteomes" id="UP000651452"/>
    </source>
</evidence>
<dbReference type="Proteomes" id="UP000651452">
    <property type="component" value="Unassembled WGS sequence"/>
</dbReference>
<dbReference type="EMBL" id="RZGK01000008">
    <property type="protein sequence ID" value="KAF9697244.1"/>
    <property type="molecule type" value="Genomic_DNA"/>
</dbReference>
<dbReference type="OrthoDB" id="3746122at2759"/>
<proteinExistence type="predicted"/>
<keyword evidence="3" id="KW-1185">Reference proteome</keyword>